<evidence type="ECO:0000313" key="2">
    <source>
        <dbReference type="Proteomes" id="UP000441523"/>
    </source>
</evidence>
<gene>
    <name evidence="1" type="ORF">F6X51_24180</name>
</gene>
<dbReference type="AlphaFoldDB" id="A0A6N6MJ09"/>
<proteinExistence type="predicted"/>
<evidence type="ECO:0000313" key="1">
    <source>
        <dbReference type="EMBL" id="KAB1069940.1"/>
    </source>
</evidence>
<dbReference type="RefSeq" id="WP_150966299.1">
    <property type="nucleotide sequence ID" value="NZ_VZZJ01000034.1"/>
</dbReference>
<organism evidence="1 2">
    <name type="scientific">Methylobacterium planeticum</name>
    <dbReference type="NCBI Taxonomy" id="2615211"/>
    <lineage>
        <taxon>Bacteria</taxon>
        <taxon>Pseudomonadati</taxon>
        <taxon>Pseudomonadota</taxon>
        <taxon>Alphaproteobacteria</taxon>
        <taxon>Hyphomicrobiales</taxon>
        <taxon>Methylobacteriaceae</taxon>
        <taxon>Methylobacterium</taxon>
    </lineage>
</organism>
<sequence>MDAQYRCLSLVLIHESQYARIELETAIRHSRNLIIQVRELLLDIREPPQRRAKRLKASAYRVG</sequence>
<name>A0A6N6MJ09_9HYPH</name>
<dbReference type="EMBL" id="VZZJ01000034">
    <property type="protein sequence ID" value="KAB1069940.1"/>
    <property type="molecule type" value="Genomic_DNA"/>
</dbReference>
<protein>
    <submittedName>
        <fullName evidence="1">Uncharacterized protein</fullName>
    </submittedName>
</protein>
<accession>A0A6N6MJ09</accession>
<dbReference type="Proteomes" id="UP000441523">
    <property type="component" value="Unassembled WGS sequence"/>
</dbReference>
<keyword evidence="2" id="KW-1185">Reference proteome</keyword>
<reference evidence="1 2" key="1">
    <citation type="submission" date="2019-09" db="EMBL/GenBank/DDBJ databases">
        <title>YIM 132548 draft genome.</title>
        <authorList>
            <person name="Jiang L."/>
        </authorList>
    </citation>
    <scope>NUCLEOTIDE SEQUENCE [LARGE SCALE GENOMIC DNA]</scope>
    <source>
        <strain evidence="1 2">YIM 132548</strain>
    </source>
</reference>
<comment type="caution">
    <text evidence="1">The sequence shown here is derived from an EMBL/GenBank/DDBJ whole genome shotgun (WGS) entry which is preliminary data.</text>
</comment>